<gene>
    <name evidence="2" type="ORF">ISS99_22345</name>
</gene>
<keyword evidence="3" id="KW-1185">Reference proteome</keyword>
<proteinExistence type="predicted"/>
<evidence type="ECO:0000313" key="2">
    <source>
        <dbReference type="EMBL" id="MBM7132281.1"/>
    </source>
</evidence>
<keyword evidence="1" id="KW-0812">Transmembrane</keyword>
<reference evidence="2" key="1">
    <citation type="submission" date="2020-10" db="EMBL/GenBank/DDBJ databases">
        <title>Phylogeny of dyella-like bacteria.</title>
        <authorList>
            <person name="Fu J."/>
        </authorList>
    </citation>
    <scope>NUCLEOTIDE SEQUENCE</scope>
    <source>
        <strain evidence="2">DHON07</strain>
    </source>
</reference>
<comment type="caution">
    <text evidence="2">The sequence shown here is derived from an EMBL/GenBank/DDBJ whole genome shotgun (WGS) entry which is preliminary data.</text>
</comment>
<keyword evidence="1" id="KW-1133">Transmembrane helix</keyword>
<feature type="transmembrane region" description="Helical" evidence="1">
    <location>
        <begin position="156"/>
        <end position="180"/>
    </location>
</feature>
<sequence length="237" mass="25658">MEDDLIRYFAHLPNDALLAQFASGEVGERALPFLIAELNLRGLRSYATDHAADAENNGSLPPPGYQHLVRGLLPLNAQILLGRLRAEGIDAHLSGANVTHLDPFWFQALGGVRLFVRKEHLAMAVDVINATRDGEYDVEEPQQTPSEMDRLNRKRMLGWTIVLTVAVVWGGLTLAALWSLASVSSAQATSFAIAKIVASVLLIGYAAVFLRVVDVAVRVQKRAVEDAARSVSPAGGQ</sequence>
<dbReference type="EMBL" id="JADIKF010000040">
    <property type="protein sequence ID" value="MBM7132281.1"/>
    <property type="molecule type" value="Genomic_DNA"/>
</dbReference>
<dbReference type="Proteomes" id="UP001430193">
    <property type="component" value="Unassembled WGS sequence"/>
</dbReference>
<protein>
    <recommendedName>
        <fullName evidence="4">DUF2007 domain-containing protein</fullName>
    </recommendedName>
</protein>
<organism evidence="2 3">
    <name type="scientific">Dyella mobilis</name>
    <dbReference type="NCBI Taxonomy" id="1849582"/>
    <lineage>
        <taxon>Bacteria</taxon>
        <taxon>Pseudomonadati</taxon>
        <taxon>Pseudomonadota</taxon>
        <taxon>Gammaproteobacteria</taxon>
        <taxon>Lysobacterales</taxon>
        <taxon>Rhodanobacteraceae</taxon>
        <taxon>Dyella</taxon>
    </lineage>
</organism>
<evidence type="ECO:0008006" key="4">
    <source>
        <dbReference type="Google" id="ProtNLM"/>
    </source>
</evidence>
<evidence type="ECO:0000256" key="1">
    <source>
        <dbReference type="SAM" id="Phobius"/>
    </source>
</evidence>
<keyword evidence="1" id="KW-0472">Membrane</keyword>
<name>A0ABS2KMD0_9GAMM</name>
<evidence type="ECO:0000313" key="3">
    <source>
        <dbReference type="Proteomes" id="UP001430193"/>
    </source>
</evidence>
<dbReference type="RefSeq" id="WP_204633795.1">
    <property type="nucleotide sequence ID" value="NZ_BSOC01000001.1"/>
</dbReference>
<accession>A0ABS2KMD0</accession>
<feature type="transmembrane region" description="Helical" evidence="1">
    <location>
        <begin position="192"/>
        <end position="213"/>
    </location>
</feature>